<keyword evidence="7 8" id="KW-0472">Membrane</keyword>
<dbReference type="AlphaFoldDB" id="A0A1E3NLQ0"/>
<name>A0A1E3NLQ0_9ASCO</name>
<dbReference type="InterPro" id="IPR009445">
    <property type="entry name" value="TMEM85/Emc4"/>
</dbReference>
<dbReference type="GeneID" id="30179029"/>
<evidence type="ECO:0000256" key="1">
    <source>
        <dbReference type="ARBA" id="ARBA00004477"/>
    </source>
</evidence>
<dbReference type="Proteomes" id="UP000094455">
    <property type="component" value="Unassembled WGS sequence"/>
</dbReference>
<evidence type="ECO:0000256" key="2">
    <source>
        <dbReference type="ARBA" id="ARBA00007715"/>
    </source>
</evidence>
<evidence type="ECO:0000313" key="9">
    <source>
        <dbReference type="EMBL" id="ODQ46273.1"/>
    </source>
</evidence>
<evidence type="ECO:0000256" key="7">
    <source>
        <dbReference type="ARBA" id="ARBA00023136"/>
    </source>
</evidence>
<keyword evidence="4 8" id="KW-0812">Transmembrane</keyword>
<feature type="non-terminal residue" evidence="9">
    <location>
        <position position="120"/>
    </location>
</feature>
<feature type="transmembrane region" description="Helical" evidence="8">
    <location>
        <begin position="85"/>
        <end position="103"/>
    </location>
</feature>
<keyword evidence="5" id="KW-0256">Endoplasmic reticulum</keyword>
<evidence type="ECO:0000256" key="4">
    <source>
        <dbReference type="ARBA" id="ARBA00022692"/>
    </source>
</evidence>
<comment type="similarity">
    <text evidence="2">Belongs to the EMC4 family.</text>
</comment>
<accession>A0A1E3NLQ0</accession>
<keyword evidence="10" id="KW-1185">Reference proteome</keyword>
<sequence>QNHELKEFKKKKMWELATSPSKSIIMNIGMSYMSPNDIQVIPIMMLFMLFINTFKEMFVVNVKFKQLDSSIESEIDSYDVSIMKLIYILSCCGNLLVGLWKLYSMGLVPNKSSDWLGWEQ</sequence>
<evidence type="ECO:0000256" key="5">
    <source>
        <dbReference type="ARBA" id="ARBA00022824"/>
    </source>
</evidence>
<feature type="transmembrane region" description="Helical" evidence="8">
    <location>
        <begin position="40"/>
        <end position="64"/>
    </location>
</feature>
<protein>
    <recommendedName>
        <fullName evidence="3">ER membrane protein complex subunit 4</fullName>
    </recommendedName>
</protein>
<evidence type="ECO:0000256" key="3">
    <source>
        <dbReference type="ARBA" id="ARBA00020820"/>
    </source>
</evidence>
<dbReference type="RefSeq" id="XP_019017386.1">
    <property type="nucleotide sequence ID" value="XM_019162342.1"/>
</dbReference>
<dbReference type="EMBL" id="KV454003">
    <property type="protein sequence ID" value="ODQ46273.1"/>
    <property type="molecule type" value="Genomic_DNA"/>
</dbReference>
<evidence type="ECO:0000313" key="10">
    <source>
        <dbReference type="Proteomes" id="UP000094455"/>
    </source>
</evidence>
<keyword evidence="6 8" id="KW-1133">Transmembrane helix</keyword>
<dbReference type="Pfam" id="PF06417">
    <property type="entry name" value="EMC4"/>
    <property type="match status" value="1"/>
</dbReference>
<organism evidence="9 10">
    <name type="scientific">Pichia membranifaciens NRRL Y-2026</name>
    <dbReference type="NCBI Taxonomy" id="763406"/>
    <lineage>
        <taxon>Eukaryota</taxon>
        <taxon>Fungi</taxon>
        <taxon>Dikarya</taxon>
        <taxon>Ascomycota</taxon>
        <taxon>Saccharomycotina</taxon>
        <taxon>Pichiomycetes</taxon>
        <taxon>Pichiales</taxon>
        <taxon>Pichiaceae</taxon>
        <taxon>Pichia</taxon>
    </lineage>
</organism>
<dbReference type="OrthoDB" id="369569at2759"/>
<dbReference type="GO" id="GO:0005789">
    <property type="term" value="C:endoplasmic reticulum membrane"/>
    <property type="evidence" value="ECO:0007669"/>
    <property type="project" value="UniProtKB-SubCell"/>
</dbReference>
<comment type="subcellular location">
    <subcellularLocation>
        <location evidence="1">Endoplasmic reticulum membrane</location>
        <topology evidence="1">Multi-pass membrane protein</topology>
    </subcellularLocation>
</comment>
<dbReference type="STRING" id="763406.A0A1E3NLQ0"/>
<feature type="non-terminal residue" evidence="9">
    <location>
        <position position="1"/>
    </location>
</feature>
<evidence type="ECO:0000256" key="6">
    <source>
        <dbReference type="ARBA" id="ARBA00022989"/>
    </source>
</evidence>
<proteinExistence type="inferred from homology"/>
<evidence type="ECO:0000256" key="8">
    <source>
        <dbReference type="SAM" id="Phobius"/>
    </source>
</evidence>
<dbReference type="PANTHER" id="PTHR19315">
    <property type="entry name" value="ER MEMBRANE PROTEIN COMPLEX SUBUNIT 4"/>
    <property type="match status" value="1"/>
</dbReference>
<gene>
    <name evidence="9" type="ORF">PICMEDRAFT_24199</name>
</gene>
<reference evidence="9 10" key="1">
    <citation type="journal article" date="2016" name="Proc. Natl. Acad. Sci. U.S.A.">
        <title>Comparative genomics of biotechnologically important yeasts.</title>
        <authorList>
            <person name="Riley R."/>
            <person name="Haridas S."/>
            <person name="Wolfe K.H."/>
            <person name="Lopes M.R."/>
            <person name="Hittinger C.T."/>
            <person name="Goeker M."/>
            <person name="Salamov A.A."/>
            <person name="Wisecaver J.H."/>
            <person name="Long T.M."/>
            <person name="Calvey C.H."/>
            <person name="Aerts A.L."/>
            <person name="Barry K.W."/>
            <person name="Choi C."/>
            <person name="Clum A."/>
            <person name="Coughlan A.Y."/>
            <person name="Deshpande S."/>
            <person name="Douglass A.P."/>
            <person name="Hanson S.J."/>
            <person name="Klenk H.-P."/>
            <person name="LaButti K.M."/>
            <person name="Lapidus A."/>
            <person name="Lindquist E.A."/>
            <person name="Lipzen A.M."/>
            <person name="Meier-Kolthoff J.P."/>
            <person name="Ohm R.A."/>
            <person name="Otillar R.P."/>
            <person name="Pangilinan J.L."/>
            <person name="Peng Y."/>
            <person name="Rokas A."/>
            <person name="Rosa C.A."/>
            <person name="Scheuner C."/>
            <person name="Sibirny A.A."/>
            <person name="Slot J.C."/>
            <person name="Stielow J.B."/>
            <person name="Sun H."/>
            <person name="Kurtzman C.P."/>
            <person name="Blackwell M."/>
            <person name="Grigoriev I.V."/>
            <person name="Jeffries T.W."/>
        </authorList>
    </citation>
    <scope>NUCLEOTIDE SEQUENCE [LARGE SCALE GENOMIC DNA]</scope>
    <source>
        <strain evidence="9 10">NRRL Y-2026</strain>
    </source>
</reference>